<name>M6G9F8_LEPIR</name>
<dbReference type="Proteomes" id="UP000012128">
    <property type="component" value="Unassembled WGS sequence"/>
</dbReference>
<evidence type="ECO:0000259" key="2">
    <source>
        <dbReference type="Pfam" id="PF13205"/>
    </source>
</evidence>
<comment type="caution">
    <text evidence="3">The sequence shown here is derived from an EMBL/GenBank/DDBJ whole genome shotgun (WGS) entry which is preliminary data.</text>
</comment>
<protein>
    <recommendedName>
        <fullName evidence="2">SbsA Ig-like domain-containing protein</fullName>
    </recommendedName>
</protein>
<gene>
    <name evidence="3" type="ORF">LEP1GSC037_1634</name>
</gene>
<dbReference type="InterPro" id="IPR032812">
    <property type="entry name" value="SbsA_Ig"/>
</dbReference>
<dbReference type="Pfam" id="PF13205">
    <property type="entry name" value="Big_5"/>
    <property type="match status" value="1"/>
</dbReference>
<feature type="domain" description="SbsA Ig-like" evidence="2">
    <location>
        <begin position="44"/>
        <end position="85"/>
    </location>
</feature>
<dbReference type="AlphaFoldDB" id="M6G9F8"/>
<evidence type="ECO:0000256" key="1">
    <source>
        <dbReference type="ARBA" id="ARBA00022729"/>
    </source>
</evidence>
<accession>M6G9F8</accession>
<evidence type="ECO:0000313" key="3">
    <source>
        <dbReference type="EMBL" id="EMM79189.1"/>
    </source>
</evidence>
<reference evidence="3 4" key="1">
    <citation type="submission" date="2013-01" db="EMBL/GenBank/DDBJ databases">
        <authorList>
            <person name="Harkins D.M."/>
            <person name="Durkin A.S."/>
            <person name="Brinkac L.M."/>
            <person name="Haft D.H."/>
            <person name="Selengut J.D."/>
            <person name="Sanka R."/>
            <person name="DePew J."/>
            <person name="Purushe J."/>
            <person name="Hospenthal D.R."/>
            <person name="Murray C.K."/>
            <person name="Pimentel G."/>
            <person name="Wasfy M."/>
            <person name="Parker T."/>
            <person name="Miller R.S."/>
            <person name="Vinetz J.M."/>
            <person name="Sutton G.G."/>
            <person name="Nierman W.C."/>
            <person name="Fouts D.E."/>
        </authorList>
    </citation>
    <scope>NUCLEOTIDE SEQUENCE [LARGE SCALE GENOMIC DNA]</scope>
    <source>
        <strain evidence="3 4">2006001854</strain>
    </source>
</reference>
<dbReference type="EMBL" id="AFLW02000252">
    <property type="protein sequence ID" value="EMM79189.1"/>
    <property type="molecule type" value="Genomic_DNA"/>
</dbReference>
<evidence type="ECO:0000313" key="4">
    <source>
        <dbReference type="Proteomes" id="UP000012128"/>
    </source>
</evidence>
<sequence>MQRIIKTVLLVLFFTWGINCINGSKNSLPFFAYLDLSTKGGSSFAVAQITPGSGVSDIPLNTSIQATFNSAFDSSSVTSSTFFLTKVEILF</sequence>
<keyword evidence="1" id="KW-0732">Signal</keyword>
<proteinExistence type="predicted"/>
<organism evidence="3 4">
    <name type="scientific">Leptospira interrogans str. 2006001854</name>
    <dbReference type="NCBI Taxonomy" id="1001590"/>
    <lineage>
        <taxon>Bacteria</taxon>
        <taxon>Pseudomonadati</taxon>
        <taxon>Spirochaetota</taxon>
        <taxon>Spirochaetia</taxon>
        <taxon>Leptospirales</taxon>
        <taxon>Leptospiraceae</taxon>
        <taxon>Leptospira</taxon>
    </lineage>
</organism>